<accession>A0A2I0U5Y4</accession>
<dbReference type="AlphaFoldDB" id="A0A2I0U5Y4"/>
<name>A0A2I0U5Y4_LIMLA</name>
<evidence type="ECO:0000313" key="2">
    <source>
        <dbReference type="Proteomes" id="UP000233556"/>
    </source>
</evidence>
<keyword evidence="2" id="KW-1185">Reference proteome</keyword>
<dbReference type="EMBL" id="KZ506113">
    <property type="protein sequence ID" value="PKU41466.1"/>
    <property type="molecule type" value="Genomic_DNA"/>
</dbReference>
<dbReference type="Proteomes" id="UP000233556">
    <property type="component" value="Unassembled WGS sequence"/>
</dbReference>
<organism evidence="1 2">
    <name type="scientific">Limosa lapponica baueri</name>
    <dbReference type="NCBI Taxonomy" id="1758121"/>
    <lineage>
        <taxon>Eukaryota</taxon>
        <taxon>Metazoa</taxon>
        <taxon>Chordata</taxon>
        <taxon>Craniata</taxon>
        <taxon>Vertebrata</taxon>
        <taxon>Euteleostomi</taxon>
        <taxon>Archelosauria</taxon>
        <taxon>Archosauria</taxon>
        <taxon>Dinosauria</taxon>
        <taxon>Saurischia</taxon>
        <taxon>Theropoda</taxon>
        <taxon>Coelurosauria</taxon>
        <taxon>Aves</taxon>
        <taxon>Neognathae</taxon>
        <taxon>Neoaves</taxon>
        <taxon>Charadriiformes</taxon>
        <taxon>Scolopacidae</taxon>
        <taxon>Limosa</taxon>
    </lineage>
</organism>
<evidence type="ECO:0000313" key="1">
    <source>
        <dbReference type="EMBL" id="PKU41466.1"/>
    </source>
</evidence>
<gene>
    <name evidence="1" type="ORF">llap_8226</name>
</gene>
<reference evidence="2" key="2">
    <citation type="submission" date="2017-12" db="EMBL/GenBank/DDBJ databases">
        <title>Genome sequence of the Bar-tailed Godwit (Limosa lapponica baueri).</title>
        <authorList>
            <person name="Lima N.C.B."/>
            <person name="Parody-Merino A.M."/>
            <person name="Battley P.F."/>
            <person name="Fidler A.E."/>
            <person name="Prosdocimi F."/>
        </authorList>
    </citation>
    <scope>NUCLEOTIDE SEQUENCE [LARGE SCALE GENOMIC DNA]</scope>
</reference>
<reference evidence="2" key="1">
    <citation type="submission" date="2017-11" db="EMBL/GenBank/DDBJ databases">
        <authorList>
            <person name="Lima N.C."/>
            <person name="Parody-Merino A.M."/>
            <person name="Battley P.F."/>
            <person name="Fidler A.E."/>
            <person name="Prosdocimi F."/>
        </authorList>
    </citation>
    <scope>NUCLEOTIDE SEQUENCE [LARGE SCALE GENOMIC DNA]</scope>
</reference>
<protein>
    <submittedName>
        <fullName evidence="1">Uncharacterized protein</fullName>
    </submittedName>
</protein>
<proteinExistence type="predicted"/>
<sequence>MDGRRFVEDPCGTRDYSSRTVPDLTCQPDTELFHSVSFKFPFKIPFLYNPDLLFWTVDIRIPFPGTFGIPAKGFRLTREADGFSPQAVH</sequence>